<dbReference type="SUPFAM" id="SSF51556">
    <property type="entry name" value="Metallo-dependent hydrolases"/>
    <property type="match status" value="1"/>
</dbReference>
<dbReference type="PANTHER" id="PTHR21240:SF28">
    <property type="entry name" value="ISO-OROTATE DECARBOXYLASE (EUROFUNG)"/>
    <property type="match status" value="1"/>
</dbReference>
<sequence>MFIDIHTHVFHPKIAHKVVDQLEDHYGIHPVGNGLMEDLDTRMNSAGIDKCVVLAAATAPAQVIPANNWAISIKQEHEEFIPFGTVHTGYKDLEKELDRLEENGIKGLKFHPDFQGFRMDDPALYNIMEMVEDRFVCLFHVGDTLPPEENPSCPRKLAALREAFPKPIIIAAHMGGYRHWDYALDQLAGKDVFVDTSSSMDFLDDAKLETLYRAFGRDHVLFGSDYPLFDAGSELDRLTKRLKLTAADLDAIMENSCSILGL</sequence>
<proteinExistence type="predicted"/>
<dbReference type="Pfam" id="PF04909">
    <property type="entry name" value="Amidohydro_2"/>
    <property type="match status" value="1"/>
</dbReference>
<dbReference type="PANTHER" id="PTHR21240">
    <property type="entry name" value="2-AMINO-3-CARBOXYLMUCONATE-6-SEMIALDEHYDE DECARBOXYLASE"/>
    <property type="match status" value="1"/>
</dbReference>
<dbReference type="KEGG" id="psel:GM415_13475"/>
<dbReference type="GO" id="GO:0019748">
    <property type="term" value="P:secondary metabolic process"/>
    <property type="evidence" value="ECO:0007669"/>
    <property type="project" value="TreeGrafter"/>
</dbReference>
<name>A0A6I6JE35_9BACT</name>
<dbReference type="EMBL" id="CP046400">
    <property type="protein sequence ID" value="QGY41095.1"/>
    <property type="molecule type" value="Genomic_DNA"/>
</dbReference>
<accession>A0A6I6JE35</accession>
<dbReference type="Proteomes" id="UP000428328">
    <property type="component" value="Chromosome"/>
</dbReference>
<keyword evidence="4" id="KW-1185">Reference proteome</keyword>
<keyword evidence="3" id="KW-0378">Hydrolase</keyword>
<dbReference type="GO" id="GO:0005737">
    <property type="term" value="C:cytoplasm"/>
    <property type="evidence" value="ECO:0007669"/>
    <property type="project" value="TreeGrafter"/>
</dbReference>
<dbReference type="GO" id="GO:0016831">
    <property type="term" value="F:carboxy-lyase activity"/>
    <property type="evidence" value="ECO:0007669"/>
    <property type="project" value="InterPro"/>
</dbReference>
<keyword evidence="1" id="KW-0456">Lyase</keyword>
<evidence type="ECO:0000259" key="2">
    <source>
        <dbReference type="Pfam" id="PF04909"/>
    </source>
</evidence>
<evidence type="ECO:0000256" key="1">
    <source>
        <dbReference type="ARBA" id="ARBA00023239"/>
    </source>
</evidence>
<feature type="domain" description="Amidohydrolase-related" evidence="2">
    <location>
        <begin position="3"/>
        <end position="254"/>
    </location>
</feature>
<dbReference type="AlphaFoldDB" id="A0A6I6JE35"/>
<dbReference type="GO" id="GO:0016787">
    <property type="term" value="F:hydrolase activity"/>
    <property type="evidence" value="ECO:0007669"/>
    <property type="project" value="UniProtKB-KW"/>
</dbReference>
<evidence type="ECO:0000313" key="4">
    <source>
        <dbReference type="Proteomes" id="UP000428328"/>
    </source>
</evidence>
<protein>
    <submittedName>
        <fullName evidence="3">Amidohydrolase family protein</fullName>
    </submittedName>
</protein>
<organism evidence="3 4">
    <name type="scientific">Pseudodesulfovibrio cashew</name>
    <dbReference type="NCBI Taxonomy" id="2678688"/>
    <lineage>
        <taxon>Bacteria</taxon>
        <taxon>Pseudomonadati</taxon>
        <taxon>Thermodesulfobacteriota</taxon>
        <taxon>Desulfovibrionia</taxon>
        <taxon>Desulfovibrionales</taxon>
        <taxon>Desulfovibrionaceae</taxon>
    </lineage>
</organism>
<gene>
    <name evidence="3" type="ORF">GM415_13475</name>
</gene>
<reference evidence="3 4" key="1">
    <citation type="submission" date="2019-11" db="EMBL/GenBank/DDBJ databases">
        <authorList>
            <person name="Zheng R.K."/>
            <person name="Sun C.M."/>
        </authorList>
    </citation>
    <scope>NUCLEOTIDE SEQUENCE [LARGE SCALE GENOMIC DNA]</scope>
    <source>
        <strain evidence="3 4">SRB007</strain>
    </source>
</reference>
<dbReference type="Gene3D" id="3.20.20.140">
    <property type="entry name" value="Metal-dependent hydrolases"/>
    <property type="match status" value="1"/>
</dbReference>
<dbReference type="InterPro" id="IPR032466">
    <property type="entry name" value="Metal_Hydrolase"/>
</dbReference>
<dbReference type="InterPro" id="IPR006680">
    <property type="entry name" value="Amidohydro-rel"/>
</dbReference>
<dbReference type="InterPro" id="IPR032465">
    <property type="entry name" value="ACMSD"/>
</dbReference>
<evidence type="ECO:0000313" key="3">
    <source>
        <dbReference type="EMBL" id="QGY41095.1"/>
    </source>
</evidence>
<dbReference type="RefSeq" id="WP_158949031.1">
    <property type="nucleotide sequence ID" value="NZ_CP046400.1"/>
</dbReference>